<protein>
    <submittedName>
        <fullName evidence="2">Uncharacterized protein</fullName>
    </submittedName>
</protein>
<reference evidence="2" key="1">
    <citation type="submission" date="2023-02" db="EMBL/GenBank/DDBJ databases">
        <title>Identification and recombinant expression of a fungal hydrolase from Papiliotrema laurentii that hydrolyzes apple cutin and clears colloidal polyester polyurethane.</title>
        <authorList>
            <consortium name="DOE Joint Genome Institute"/>
            <person name="Roman V.A."/>
            <person name="Bojanowski C."/>
            <person name="Crable B.R."/>
            <person name="Wagner D.N."/>
            <person name="Hung C.S."/>
            <person name="Nadeau L.J."/>
            <person name="Schratz L."/>
            <person name="Haridas S."/>
            <person name="Pangilinan J."/>
            <person name="Lipzen A."/>
            <person name="Na H."/>
            <person name="Yan M."/>
            <person name="Ng V."/>
            <person name="Grigoriev I.V."/>
            <person name="Spatafora J.W."/>
            <person name="Barlow D."/>
            <person name="Biffinger J."/>
            <person name="Kelley-Loughnane N."/>
            <person name="Varaljay V.A."/>
            <person name="Crookes-Goodson W.J."/>
        </authorList>
    </citation>
    <scope>NUCLEOTIDE SEQUENCE</scope>
    <source>
        <strain evidence="2">5307AH</strain>
    </source>
</reference>
<feature type="region of interest" description="Disordered" evidence="1">
    <location>
        <begin position="130"/>
        <end position="154"/>
    </location>
</feature>
<accession>A0AAD9FXU6</accession>
<name>A0AAD9FXU6_PAPLA</name>
<sequence length="332" mass="36759">MHTLDELACSLSNPKFYLSWSPKEDFKLGSGCRFLRESGSAHMDGDIVAVSKALDVLREETAKGILQQPPERLIKDGFDPLWVALSRDIGKWKFEQERDRSGASGETINKLHLRACQRALDDYWGASDSHGSQVAADPDCTDVGHDSPKDTVGRPTIAKEDLYTCATALLSLKQDLDGRPLSVKDAFGNILEQARSAGEALSGRMRDAIGSEKVLEDGRKEDDVSPPIDDQTVAESLSELPFSEDVKRWLKEDGNALKLVTGELFSRPEGPNALWESNSAVFSQMETCIRSMCDAGMPWELRKAEAALVSLRTGVYEPPLSSDHLSRMWEEW</sequence>
<gene>
    <name evidence="2" type="ORF">DB88DRAFT_516863</name>
</gene>
<keyword evidence="3" id="KW-1185">Reference proteome</keyword>
<dbReference type="EMBL" id="JAODAN010000001">
    <property type="protein sequence ID" value="KAK1928030.1"/>
    <property type="molecule type" value="Genomic_DNA"/>
</dbReference>
<organism evidence="2 3">
    <name type="scientific">Papiliotrema laurentii</name>
    <name type="common">Cryptococcus laurentii</name>
    <dbReference type="NCBI Taxonomy" id="5418"/>
    <lineage>
        <taxon>Eukaryota</taxon>
        <taxon>Fungi</taxon>
        <taxon>Dikarya</taxon>
        <taxon>Basidiomycota</taxon>
        <taxon>Agaricomycotina</taxon>
        <taxon>Tremellomycetes</taxon>
        <taxon>Tremellales</taxon>
        <taxon>Rhynchogastremaceae</taxon>
        <taxon>Papiliotrema</taxon>
    </lineage>
</organism>
<dbReference type="Proteomes" id="UP001182556">
    <property type="component" value="Unassembled WGS sequence"/>
</dbReference>
<dbReference type="AlphaFoldDB" id="A0AAD9FXU6"/>
<feature type="compositionally biased region" description="Basic and acidic residues" evidence="1">
    <location>
        <begin position="142"/>
        <end position="154"/>
    </location>
</feature>
<comment type="caution">
    <text evidence="2">The sequence shown here is derived from an EMBL/GenBank/DDBJ whole genome shotgun (WGS) entry which is preliminary data.</text>
</comment>
<evidence type="ECO:0000256" key="1">
    <source>
        <dbReference type="SAM" id="MobiDB-lite"/>
    </source>
</evidence>
<evidence type="ECO:0000313" key="3">
    <source>
        <dbReference type="Proteomes" id="UP001182556"/>
    </source>
</evidence>
<evidence type="ECO:0000313" key="2">
    <source>
        <dbReference type="EMBL" id="KAK1928030.1"/>
    </source>
</evidence>
<proteinExistence type="predicted"/>